<dbReference type="PANTHER" id="PTHR30250">
    <property type="entry name" value="PST FAMILY PREDICTED COLANIC ACID TRANSPORTER"/>
    <property type="match status" value="1"/>
</dbReference>
<dbReference type="InterPro" id="IPR050833">
    <property type="entry name" value="Poly_Biosynth_Transport"/>
</dbReference>
<feature type="transmembrane region" description="Helical" evidence="6">
    <location>
        <begin position="233"/>
        <end position="250"/>
    </location>
</feature>
<keyword evidence="5 6" id="KW-0472">Membrane</keyword>
<evidence type="ECO:0000313" key="7">
    <source>
        <dbReference type="EMBL" id="QFC18125.1"/>
    </source>
</evidence>
<dbReference type="EMBL" id="MK482087">
    <property type="protein sequence ID" value="QFC18155.1"/>
    <property type="molecule type" value="Genomic_DNA"/>
</dbReference>
<feature type="transmembrane region" description="Helical" evidence="6">
    <location>
        <begin position="118"/>
        <end position="135"/>
    </location>
</feature>
<dbReference type="RefSeq" id="WP_025625351.1">
    <property type="nucleotide sequence ID" value="NZ_CANUIE010000016.1"/>
</dbReference>
<keyword evidence="2" id="KW-1003">Cell membrane</keyword>
<proteinExistence type="predicted"/>
<keyword evidence="4 6" id="KW-1133">Transmembrane helix</keyword>
<feature type="transmembrane region" description="Helical" evidence="6">
    <location>
        <begin position="169"/>
        <end position="192"/>
    </location>
</feature>
<name>A0A5P4S845_VIBPH</name>
<gene>
    <name evidence="7" type="primary">wzx</name>
</gene>
<feature type="transmembrane region" description="Helical" evidence="6">
    <location>
        <begin position="12"/>
        <end position="32"/>
    </location>
</feature>
<dbReference type="InterPro" id="IPR002797">
    <property type="entry name" value="Polysacc_synth"/>
</dbReference>
<feature type="transmembrane region" description="Helical" evidence="6">
    <location>
        <begin position="144"/>
        <end position="163"/>
    </location>
</feature>
<evidence type="ECO:0000256" key="3">
    <source>
        <dbReference type="ARBA" id="ARBA00022692"/>
    </source>
</evidence>
<feature type="transmembrane region" description="Helical" evidence="6">
    <location>
        <begin position="361"/>
        <end position="380"/>
    </location>
</feature>
<feature type="transmembrane region" description="Helical" evidence="6">
    <location>
        <begin position="81"/>
        <end position="106"/>
    </location>
</feature>
<keyword evidence="3 6" id="KW-0812">Transmembrane</keyword>
<evidence type="ECO:0000256" key="5">
    <source>
        <dbReference type="ARBA" id="ARBA00023136"/>
    </source>
</evidence>
<evidence type="ECO:0000313" key="8">
    <source>
        <dbReference type="EMBL" id="QFC18155.1"/>
    </source>
</evidence>
<protein>
    <submittedName>
        <fullName evidence="7">Polysaccharide biosynthesis protein</fullName>
    </submittedName>
</protein>
<evidence type="ECO:0000256" key="2">
    <source>
        <dbReference type="ARBA" id="ARBA00022475"/>
    </source>
</evidence>
<feature type="transmembrane region" description="Helical" evidence="6">
    <location>
        <begin position="204"/>
        <end position="227"/>
    </location>
</feature>
<dbReference type="AlphaFoldDB" id="A0A5P4S845"/>
<organism evidence="7">
    <name type="scientific">Vibrio parahaemolyticus</name>
    <dbReference type="NCBI Taxonomy" id="670"/>
    <lineage>
        <taxon>Bacteria</taxon>
        <taxon>Pseudomonadati</taxon>
        <taxon>Pseudomonadota</taxon>
        <taxon>Gammaproteobacteria</taxon>
        <taxon>Vibrionales</taxon>
        <taxon>Vibrionaceae</taxon>
        <taxon>Vibrio</taxon>
    </lineage>
</organism>
<dbReference type="EMBL" id="MK482086">
    <property type="protein sequence ID" value="QFC18125.1"/>
    <property type="molecule type" value="Genomic_DNA"/>
</dbReference>
<evidence type="ECO:0000256" key="1">
    <source>
        <dbReference type="ARBA" id="ARBA00004651"/>
    </source>
</evidence>
<evidence type="ECO:0000256" key="6">
    <source>
        <dbReference type="SAM" id="Phobius"/>
    </source>
</evidence>
<comment type="subcellular location">
    <subcellularLocation>
        <location evidence="1">Cell membrane</location>
        <topology evidence="1">Multi-pass membrane protein</topology>
    </subcellularLocation>
</comment>
<feature type="transmembrane region" description="Helical" evidence="6">
    <location>
        <begin position="38"/>
        <end position="60"/>
    </location>
</feature>
<feature type="transmembrane region" description="Helical" evidence="6">
    <location>
        <begin position="328"/>
        <end position="349"/>
    </location>
</feature>
<feature type="transmembrane region" description="Helical" evidence="6">
    <location>
        <begin position="386"/>
        <end position="404"/>
    </location>
</feature>
<dbReference type="GO" id="GO:0005886">
    <property type="term" value="C:plasma membrane"/>
    <property type="evidence" value="ECO:0007669"/>
    <property type="project" value="UniProtKB-SubCell"/>
</dbReference>
<reference evidence="7" key="1">
    <citation type="journal article" date="2019" name="Int. J. Food Microbiol.">
        <title>Developing a novel molecular serotyping system based on capsular polysaccharide synthesis gene clusters of Vibrio parahaemolyticus.</title>
        <authorList>
            <person name="Pang Y."/>
            <person name="Guo X."/>
            <person name="Tian X."/>
            <person name="Liu F."/>
            <person name="Wang L."/>
            <person name="Wu J."/>
            <person name="Zhang S."/>
            <person name="Li S."/>
            <person name="Liu B."/>
        </authorList>
    </citation>
    <scope>NUCLEOTIDE SEQUENCE</scope>
    <source>
        <strain evidence="7">G2881</strain>
        <strain evidence="8">G3586</strain>
    </source>
</reference>
<sequence>MKSTVLRNASSLYLVKFSGYLIPIITLPYLTRVLGPEYFGYSALAIAISHYFVIFSNYGFDLTATARIAKINGRKKQISNVFWHVIIIKMAIFLFGLAIILFVIFILPLDEVLKRCLLPAYFLVLGTVIFPQWLFQGMQRLSNVSILSTVIRLLSVPIILLVVKSQSDVYKYLWVNSTTNIVIGLLSLFMVYKLKWVSIVRIKYSYLKGLIFNGWHVFVSILATTLYTSSVTVILGIFVGPASVGVFASANKLTQMAQSIYQPLSAAIYPKIVSTLSLGKESVFPLVKKLILFQIVSGGSIFIIFFFFSENIISIVFGSEYSASVEVLEIIAITPLLIGLSNILGVQLLLPLGFRRQFSQVIVVSGMVGLMASIVGAVYFAEIGAAIAVTTTELLVLLLMVYKFKRLT</sequence>
<evidence type="ECO:0000256" key="4">
    <source>
        <dbReference type="ARBA" id="ARBA00022989"/>
    </source>
</evidence>
<accession>A0A5P4S845</accession>
<dbReference type="PANTHER" id="PTHR30250:SF11">
    <property type="entry name" value="O-ANTIGEN TRANSPORTER-RELATED"/>
    <property type="match status" value="1"/>
</dbReference>
<dbReference type="Pfam" id="PF01943">
    <property type="entry name" value="Polysacc_synt"/>
    <property type="match status" value="1"/>
</dbReference>
<feature type="transmembrane region" description="Helical" evidence="6">
    <location>
        <begin position="290"/>
        <end position="308"/>
    </location>
</feature>